<proteinExistence type="predicted"/>
<organism evidence="2 3">
    <name type="scientific">Musa balbisiana</name>
    <name type="common">Banana</name>
    <dbReference type="NCBI Taxonomy" id="52838"/>
    <lineage>
        <taxon>Eukaryota</taxon>
        <taxon>Viridiplantae</taxon>
        <taxon>Streptophyta</taxon>
        <taxon>Embryophyta</taxon>
        <taxon>Tracheophyta</taxon>
        <taxon>Spermatophyta</taxon>
        <taxon>Magnoliopsida</taxon>
        <taxon>Liliopsida</taxon>
        <taxon>Zingiberales</taxon>
        <taxon>Musaceae</taxon>
        <taxon>Musa</taxon>
    </lineage>
</organism>
<dbReference type="Proteomes" id="UP000317650">
    <property type="component" value="Chromosome 2"/>
</dbReference>
<keyword evidence="3" id="KW-1185">Reference proteome</keyword>
<dbReference type="GO" id="GO:0048367">
    <property type="term" value="P:shoot system development"/>
    <property type="evidence" value="ECO:0007669"/>
    <property type="project" value="InterPro"/>
</dbReference>
<dbReference type="AlphaFoldDB" id="A0A4S8I9Q6"/>
<dbReference type="GO" id="GO:0045892">
    <property type="term" value="P:negative regulation of DNA-templated transcription"/>
    <property type="evidence" value="ECO:0007669"/>
    <property type="project" value="InterPro"/>
</dbReference>
<dbReference type="InterPro" id="IPR034583">
    <property type="entry name" value="EMF1"/>
</dbReference>
<evidence type="ECO:0000313" key="2">
    <source>
        <dbReference type="EMBL" id="THU44753.1"/>
    </source>
</evidence>
<protein>
    <submittedName>
        <fullName evidence="2">Uncharacterized protein</fullName>
    </submittedName>
</protein>
<dbReference type="PANTHER" id="PTHR35504:SF1">
    <property type="entry name" value="PROTEIN EMBRYONIC FLOWER 1"/>
    <property type="match status" value="1"/>
</dbReference>
<feature type="region of interest" description="Disordered" evidence="1">
    <location>
        <begin position="867"/>
        <end position="888"/>
    </location>
</feature>
<comment type="caution">
    <text evidence="2">The sequence shown here is derived from an EMBL/GenBank/DDBJ whole genome shotgun (WGS) entry which is preliminary data.</text>
</comment>
<gene>
    <name evidence="2" type="ORF">C4D60_Mb02t10670</name>
</gene>
<dbReference type="EMBL" id="PYDT01000011">
    <property type="protein sequence ID" value="THU44753.1"/>
    <property type="molecule type" value="Genomic_DNA"/>
</dbReference>
<accession>A0A4S8I9Q6</accession>
<evidence type="ECO:0000256" key="1">
    <source>
        <dbReference type="SAM" id="MobiDB-lite"/>
    </source>
</evidence>
<sequence>MENPRPKELGFPDRTLADPSRLSCPELSFAMEVAVKELNAEGKESALVTHGKHDGDECNHFTIRGYVAGVRKRDAKICWPLYVARNESSDALSSMLPPLHVSKFKRWSCLNCLHTICASADVTGSADFTNVCNEDTKTNNSVFLFDLNAKRLFFSGPKQSFETVILEERPISDCIIKVSHGEHSPGPYHGNKNNESKTDDAAKEGYHVFTYRNFRTEEKENHSCKSITAVAEGEEFQAGQSQKRNTTNKENNFKAALLFDDASPKVGAEPNGGMRIGLFDATIIFRGTDLAACENKDDEGITAKGNINIVPDGMTKESRKLVGVDLCIPEDDVLTTTAANLPNYDLMTLDQNNDEASYGNKNLSDGMYFSRNQKCVSSSSHRKVNQKRVHKLRLLEDIMKNEELHISKKIQTFKGGADTCEKNHKRSDEWKCEIHPGDYKKGNFFSQNCKVIPAKPINATEATHSKDEEISLMHWLKKVSKKIVTDDSQRKKNIVAKGYAEIKRIENKVVTSPSTHKKKDADPLSKVSRASKYNKSCTVEKKSKFTRLKPSAHCLKPQLENLISKDASVKHVPPENVYPQLRNIISEDILPPCLENLERSCEQKSEFNRRKRKAFRVKDINPSQVNCSKKQVIKKQRNMMTLEKKTVDDIPMDIVELLAKNQHERSMTNAEVSNMNKHELSMMNGELRHGIYSNVTGYCGSKFPKAIYQRQANDTVLCIPTAPHGNQNDVYGPEACKSIEFRKHAFIDLNQQAADFLAIPQYDGCQPCSTHHSAVDSKKTSSFQISSWDRMRMQDSGLYQKNQGVSAQRSCGGPIHDMSSLSLNGRIFEVNKRNVDTCHNHGKMVPFDSFLDTTQKIVPRKTGYQEPVNLTSSNLPYGEGKSEQTTNGIALPGRSYLMERARRCHPGRAGPIDMHNNETVSALHLLRLVDQAAQSGTSWDINCTGITQDSRLNYNRQSSEMHGAEVGVKNRKTQEIPSTSGYCAHDQTKGGFSSPCHPFPRMGALGTLLQNENLTLSYKPLAPLGSKAVCSAELPSFCIYDMDKIDAPSASSTKYRDNKNPPSVITNTKQIVSADQVGINRKGEQVQPLSYDPMTITCVINRNPADFSQPDEDNIYMRGND</sequence>
<dbReference type="GO" id="GO:0009910">
    <property type="term" value="P:negative regulation of flower development"/>
    <property type="evidence" value="ECO:0007669"/>
    <property type="project" value="InterPro"/>
</dbReference>
<reference evidence="2 3" key="1">
    <citation type="journal article" date="2019" name="Nat. Plants">
        <title>Genome sequencing of Musa balbisiana reveals subgenome evolution and function divergence in polyploid bananas.</title>
        <authorList>
            <person name="Yao X."/>
        </authorList>
    </citation>
    <scope>NUCLEOTIDE SEQUENCE [LARGE SCALE GENOMIC DNA]</scope>
    <source>
        <strain evidence="3">cv. DH-PKW</strain>
        <tissue evidence="2">Leaves</tissue>
    </source>
</reference>
<name>A0A4S8I9Q6_MUSBA</name>
<dbReference type="PANTHER" id="PTHR35504">
    <property type="entry name" value="PROTEIN EMBRYONIC FLOWER 1"/>
    <property type="match status" value="1"/>
</dbReference>
<evidence type="ECO:0000313" key="3">
    <source>
        <dbReference type="Proteomes" id="UP000317650"/>
    </source>
</evidence>